<protein>
    <submittedName>
        <fullName evidence="1">Uncharacterized protein</fullName>
    </submittedName>
</protein>
<name>A0A9W8MBS0_9AGAR</name>
<comment type="caution">
    <text evidence="1">The sequence shown here is derived from an EMBL/GenBank/DDBJ whole genome shotgun (WGS) entry which is preliminary data.</text>
</comment>
<dbReference type="EMBL" id="JANBPK010001364">
    <property type="protein sequence ID" value="KAJ2923303.1"/>
    <property type="molecule type" value="Genomic_DNA"/>
</dbReference>
<organism evidence="1 2">
    <name type="scientific">Candolleomyces eurysporus</name>
    <dbReference type="NCBI Taxonomy" id="2828524"/>
    <lineage>
        <taxon>Eukaryota</taxon>
        <taxon>Fungi</taxon>
        <taxon>Dikarya</taxon>
        <taxon>Basidiomycota</taxon>
        <taxon>Agaricomycotina</taxon>
        <taxon>Agaricomycetes</taxon>
        <taxon>Agaricomycetidae</taxon>
        <taxon>Agaricales</taxon>
        <taxon>Agaricineae</taxon>
        <taxon>Psathyrellaceae</taxon>
        <taxon>Candolleomyces</taxon>
    </lineage>
</organism>
<evidence type="ECO:0000313" key="2">
    <source>
        <dbReference type="Proteomes" id="UP001140091"/>
    </source>
</evidence>
<proteinExistence type="predicted"/>
<sequence>MKASLAPLARSEPWNFRQRNILAMSPSEFESYIEELRTLQPIFYDKICVQLQLKVKAGQLNSTLLNPDMDNFQLAIANVVSSDHCAFLNEYFEGEYSQRNGDTELATPDSKASKCLGYLYPAALSAKKYSFEGPVIV</sequence>
<accession>A0A9W8MBS0</accession>
<dbReference type="OrthoDB" id="2735536at2759"/>
<evidence type="ECO:0000313" key="1">
    <source>
        <dbReference type="EMBL" id="KAJ2923303.1"/>
    </source>
</evidence>
<dbReference type="Proteomes" id="UP001140091">
    <property type="component" value="Unassembled WGS sequence"/>
</dbReference>
<reference evidence="1" key="1">
    <citation type="submission" date="2022-06" db="EMBL/GenBank/DDBJ databases">
        <title>Genome Sequence of Candolleomyces eurysporus.</title>
        <authorList>
            <person name="Buettner E."/>
        </authorList>
    </citation>
    <scope>NUCLEOTIDE SEQUENCE</scope>
    <source>
        <strain evidence="1">VTCC 930004</strain>
    </source>
</reference>
<gene>
    <name evidence="1" type="ORF">H1R20_g13788</name>
</gene>
<keyword evidence="2" id="KW-1185">Reference proteome</keyword>
<dbReference type="AlphaFoldDB" id="A0A9W8MBS0"/>
<feature type="non-terminal residue" evidence="1">
    <location>
        <position position="137"/>
    </location>
</feature>